<dbReference type="InterPro" id="IPR004365">
    <property type="entry name" value="NA-bd_OB_tRNA"/>
</dbReference>
<dbReference type="SUPFAM" id="SSF55681">
    <property type="entry name" value="Class II aaRS and biotin synthetases"/>
    <property type="match status" value="1"/>
</dbReference>
<evidence type="ECO:0000256" key="7">
    <source>
        <dbReference type="ARBA" id="ARBA00023146"/>
    </source>
</evidence>
<evidence type="ECO:0000256" key="1">
    <source>
        <dbReference type="ARBA" id="ARBA00008226"/>
    </source>
</evidence>
<evidence type="ECO:0000313" key="11">
    <source>
        <dbReference type="Proteomes" id="UP000254060"/>
    </source>
</evidence>
<evidence type="ECO:0000256" key="6">
    <source>
        <dbReference type="ARBA" id="ARBA00022917"/>
    </source>
</evidence>
<dbReference type="GO" id="GO:0005524">
    <property type="term" value="F:ATP binding"/>
    <property type="evidence" value="ECO:0007669"/>
    <property type="project" value="UniProtKB-UniRule"/>
</dbReference>
<evidence type="ECO:0000256" key="2">
    <source>
        <dbReference type="ARBA" id="ARBA00022490"/>
    </source>
</evidence>
<dbReference type="Gene3D" id="2.40.50.140">
    <property type="entry name" value="Nucleic acid-binding proteins"/>
    <property type="match status" value="1"/>
</dbReference>
<dbReference type="STRING" id="1397694.GCA_000702585_02224"/>
<dbReference type="PRINTS" id="PR01042">
    <property type="entry name" value="TRNASYNTHASP"/>
</dbReference>
<keyword evidence="2 8" id="KW-0963">Cytoplasm</keyword>
<dbReference type="PROSITE" id="PS50862">
    <property type="entry name" value="AA_TRNA_LIGASE_II"/>
    <property type="match status" value="1"/>
</dbReference>
<accession>A0A377FUC7</accession>
<comment type="similarity">
    <text evidence="1 8">Belongs to the class-II aminoacyl-tRNA synthetase family.</text>
</comment>
<dbReference type="SUPFAM" id="SSF50249">
    <property type="entry name" value="Nucleic acid-binding proteins"/>
    <property type="match status" value="1"/>
</dbReference>
<dbReference type="GO" id="GO:0006421">
    <property type="term" value="P:asparaginyl-tRNA aminoacylation"/>
    <property type="evidence" value="ECO:0007669"/>
    <property type="project" value="UniProtKB-UniRule"/>
</dbReference>
<evidence type="ECO:0000313" key="10">
    <source>
        <dbReference type="EMBL" id="STO08358.1"/>
    </source>
</evidence>
<dbReference type="EC" id="6.1.1.22" evidence="8"/>
<keyword evidence="5 8" id="KW-0067">ATP-binding</keyword>
<keyword evidence="4 8" id="KW-0547">Nucleotide-binding</keyword>
<dbReference type="InterPro" id="IPR004364">
    <property type="entry name" value="Aa-tRNA-synt_II"/>
</dbReference>
<dbReference type="InterPro" id="IPR045864">
    <property type="entry name" value="aa-tRNA-synth_II/BPL/LPL"/>
</dbReference>
<dbReference type="GO" id="GO:0005737">
    <property type="term" value="C:cytoplasm"/>
    <property type="evidence" value="ECO:0007669"/>
    <property type="project" value="UniProtKB-SubCell"/>
</dbReference>
<evidence type="ECO:0000256" key="3">
    <source>
        <dbReference type="ARBA" id="ARBA00022598"/>
    </source>
</evidence>
<dbReference type="GO" id="GO:0140096">
    <property type="term" value="F:catalytic activity, acting on a protein"/>
    <property type="evidence" value="ECO:0007669"/>
    <property type="project" value="UniProtKB-ARBA"/>
</dbReference>
<keyword evidence="3 8" id="KW-0436">Ligase</keyword>
<dbReference type="InterPro" id="IPR006195">
    <property type="entry name" value="aa-tRNA-synth_II"/>
</dbReference>
<gene>
    <name evidence="8 10" type="primary">asnS</name>
    <name evidence="10" type="ORF">NCTC13163_01728</name>
</gene>
<keyword evidence="7 8" id="KW-0030">Aminoacyl-tRNA synthetase</keyword>
<dbReference type="Proteomes" id="UP000254060">
    <property type="component" value="Unassembled WGS sequence"/>
</dbReference>
<feature type="domain" description="Aminoacyl-transfer RNA synthetases class-II family profile" evidence="9">
    <location>
        <begin position="132"/>
        <end position="423"/>
    </location>
</feature>
<dbReference type="InterPro" id="IPR002312">
    <property type="entry name" value="Asp/Asn-tRNA-synth_IIb"/>
</dbReference>
<dbReference type="EMBL" id="UGGP01000001">
    <property type="protein sequence ID" value="STO08358.1"/>
    <property type="molecule type" value="Genomic_DNA"/>
</dbReference>
<comment type="subunit">
    <text evidence="8">Homodimer.</text>
</comment>
<dbReference type="GO" id="GO:0016740">
    <property type="term" value="F:transferase activity"/>
    <property type="evidence" value="ECO:0007669"/>
    <property type="project" value="UniProtKB-ARBA"/>
</dbReference>
<dbReference type="Gene3D" id="3.30.930.10">
    <property type="entry name" value="Bira Bifunctional Protein, Domain 2"/>
    <property type="match status" value="1"/>
</dbReference>
<proteinExistence type="inferred from homology"/>
<dbReference type="InterPro" id="IPR012340">
    <property type="entry name" value="NA-bd_OB-fold"/>
</dbReference>
<dbReference type="CDD" id="cd00776">
    <property type="entry name" value="AsxRS_core"/>
    <property type="match status" value="1"/>
</dbReference>
<dbReference type="RefSeq" id="WP_369793371.1">
    <property type="nucleotide sequence ID" value="NZ_UGGP01000001.1"/>
</dbReference>
<sequence>MTTISISQFKDYEGQSIRVGAWIANKRSSGKIAFLQLRDGSGFAQAVVVKADVAEDLFALAKSVTQETSVWVTGNVKSDGGRTPLGFELEVTDMEVIAESVDYPITPKEHGTEFLMDNRHLWLRSRRQHAIMKVRNELIRATYEFYNMEGFVKIDPPIITSSAPEGTTELFETDYFGQPAYLSQTGQLYMEAAAMALGKVFSFGPTFRAEKSKTRRHLIEFWMIEPEMAFFDHDMSLDLQERYVSYIAKSALENCRNELELLGRDLSKLEKVQAPFPRIRYADAITFLKAEGFDDIEYGDDFGAPHETAIANAHDKPVFITHWPKEIKPFYMKVDPENPELVLCADLIAPEGYGEIIGGSQREDDYDRLKEEIVKEGLDETDAYDWYLELRKYGSVPHSGFGLGLERTVAWISGIEHIREAIPFPRLLNRIHP</sequence>
<dbReference type="Pfam" id="PF00152">
    <property type="entry name" value="tRNA-synt_2"/>
    <property type="match status" value="1"/>
</dbReference>
<comment type="subcellular location">
    <subcellularLocation>
        <location evidence="8">Cytoplasm</location>
    </subcellularLocation>
</comment>
<dbReference type="NCBIfam" id="TIGR00457">
    <property type="entry name" value="asnS"/>
    <property type="match status" value="1"/>
</dbReference>
<protein>
    <recommendedName>
        <fullName evidence="8">Asparagine--tRNA ligase</fullName>
        <ecNumber evidence="8">6.1.1.22</ecNumber>
    </recommendedName>
    <alternativeName>
        <fullName evidence="8">Asparaginyl-tRNA synthetase</fullName>
        <shortName evidence="8">AsnRS</shortName>
    </alternativeName>
</protein>
<reference evidence="10 11" key="1">
    <citation type="submission" date="2018-06" db="EMBL/GenBank/DDBJ databases">
        <authorList>
            <consortium name="Pathogen Informatics"/>
            <person name="Doyle S."/>
        </authorList>
    </citation>
    <scope>NUCLEOTIDE SEQUENCE [LARGE SCALE GENOMIC DNA]</scope>
    <source>
        <strain evidence="10 11">NCTC13163</strain>
    </source>
</reference>
<name>A0A377FUC7_9BACL</name>
<comment type="catalytic activity">
    <reaction evidence="8">
        <text>tRNA(Asn) + L-asparagine + ATP = L-asparaginyl-tRNA(Asn) + AMP + diphosphate + H(+)</text>
        <dbReference type="Rhea" id="RHEA:11180"/>
        <dbReference type="Rhea" id="RHEA-COMP:9659"/>
        <dbReference type="Rhea" id="RHEA-COMP:9674"/>
        <dbReference type="ChEBI" id="CHEBI:15378"/>
        <dbReference type="ChEBI" id="CHEBI:30616"/>
        <dbReference type="ChEBI" id="CHEBI:33019"/>
        <dbReference type="ChEBI" id="CHEBI:58048"/>
        <dbReference type="ChEBI" id="CHEBI:78442"/>
        <dbReference type="ChEBI" id="CHEBI:78515"/>
        <dbReference type="ChEBI" id="CHEBI:456215"/>
        <dbReference type="EC" id="6.1.1.22"/>
    </reaction>
</comment>
<dbReference type="GO" id="GO:0004816">
    <property type="term" value="F:asparagine-tRNA ligase activity"/>
    <property type="evidence" value="ECO:0007669"/>
    <property type="project" value="UniProtKB-UniRule"/>
</dbReference>
<evidence type="ECO:0000256" key="5">
    <source>
        <dbReference type="ARBA" id="ARBA00022840"/>
    </source>
</evidence>
<dbReference type="GO" id="GO:0003676">
    <property type="term" value="F:nucleic acid binding"/>
    <property type="evidence" value="ECO:0007669"/>
    <property type="project" value="InterPro"/>
</dbReference>
<dbReference type="PANTHER" id="PTHR22594">
    <property type="entry name" value="ASPARTYL/LYSYL-TRNA SYNTHETASE"/>
    <property type="match status" value="1"/>
</dbReference>
<dbReference type="HAMAP" id="MF_00534">
    <property type="entry name" value="Asn_tRNA_synth"/>
    <property type="match status" value="1"/>
</dbReference>
<dbReference type="Pfam" id="PF01336">
    <property type="entry name" value="tRNA_anti-codon"/>
    <property type="match status" value="1"/>
</dbReference>
<dbReference type="CDD" id="cd04323">
    <property type="entry name" value="AsnRS_cyto_like_N"/>
    <property type="match status" value="1"/>
</dbReference>
<organism evidence="10 11">
    <name type="scientific">Exiguobacterium aurantiacum</name>
    <dbReference type="NCBI Taxonomy" id="33987"/>
    <lineage>
        <taxon>Bacteria</taxon>
        <taxon>Bacillati</taxon>
        <taxon>Bacillota</taxon>
        <taxon>Bacilli</taxon>
        <taxon>Bacillales</taxon>
        <taxon>Bacillales Family XII. Incertae Sedis</taxon>
        <taxon>Exiguobacterium</taxon>
    </lineage>
</organism>
<dbReference type="NCBIfam" id="NF003037">
    <property type="entry name" value="PRK03932.1"/>
    <property type="match status" value="1"/>
</dbReference>
<evidence type="ECO:0000259" key="9">
    <source>
        <dbReference type="PROSITE" id="PS50862"/>
    </source>
</evidence>
<dbReference type="PANTHER" id="PTHR22594:SF34">
    <property type="entry name" value="ASPARAGINE--TRNA LIGASE, MITOCHONDRIAL-RELATED"/>
    <property type="match status" value="1"/>
</dbReference>
<evidence type="ECO:0000256" key="4">
    <source>
        <dbReference type="ARBA" id="ARBA00022741"/>
    </source>
</evidence>
<dbReference type="AlphaFoldDB" id="A0A377FUC7"/>
<evidence type="ECO:0000256" key="8">
    <source>
        <dbReference type="HAMAP-Rule" id="MF_00534"/>
    </source>
</evidence>
<dbReference type="InterPro" id="IPR004522">
    <property type="entry name" value="Asn-tRNA-ligase"/>
</dbReference>
<keyword evidence="6 8" id="KW-0648">Protein biosynthesis</keyword>